<evidence type="ECO:0000313" key="2">
    <source>
        <dbReference type="Proteomes" id="UP000245631"/>
    </source>
</evidence>
<comment type="caution">
    <text evidence="1">The sequence shown here is derived from an EMBL/GenBank/DDBJ whole genome shotgun (WGS) entry which is preliminary data.</text>
</comment>
<dbReference type="AlphaFoldDB" id="A0A8E3B2Y6"/>
<gene>
    <name evidence="1" type="ORF">C8D77_11168</name>
</gene>
<organism evidence="1 2">
    <name type="scientific">Rhizobium loti</name>
    <name type="common">Mesorhizobium loti</name>
    <dbReference type="NCBI Taxonomy" id="381"/>
    <lineage>
        <taxon>Bacteria</taxon>
        <taxon>Pseudomonadati</taxon>
        <taxon>Pseudomonadota</taxon>
        <taxon>Alphaproteobacteria</taxon>
        <taxon>Hyphomicrobiales</taxon>
        <taxon>Phyllobacteriaceae</taxon>
        <taxon>Mesorhizobium</taxon>
    </lineage>
</organism>
<accession>A0A8E3B2Y6</accession>
<name>A0A8E3B2Y6_RHILI</name>
<dbReference type="Proteomes" id="UP000245631">
    <property type="component" value="Unassembled WGS sequence"/>
</dbReference>
<dbReference type="EMBL" id="QGGH01000011">
    <property type="protein sequence ID" value="PWJ88346.1"/>
    <property type="molecule type" value="Genomic_DNA"/>
</dbReference>
<protein>
    <submittedName>
        <fullName evidence="1">Uncharacterized protein</fullName>
    </submittedName>
</protein>
<evidence type="ECO:0000313" key="1">
    <source>
        <dbReference type="EMBL" id="PWJ88346.1"/>
    </source>
</evidence>
<dbReference type="GeneID" id="61054849"/>
<reference evidence="1 2" key="1">
    <citation type="submission" date="2018-05" db="EMBL/GenBank/DDBJ databases">
        <title>Genomic Encyclopedia of Type Strains, Phase IV (KMG-IV): sequencing the most valuable type-strain genomes for metagenomic binning, comparative biology and taxonomic classification.</title>
        <authorList>
            <person name="Goeker M."/>
        </authorList>
    </citation>
    <scope>NUCLEOTIDE SEQUENCE [LARGE SCALE GENOMIC DNA]</scope>
    <source>
        <strain evidence="1 2">DSM 2626</strain>
    </source>
</reference>
<dbReference type="RefSeq" id="WP_109670342.1">
    <property type="nucleotide sequence ID" value="NZ_QGGH01000011.1"/>
</dbReference>
<proteinExistence type="predicted"/>
<sequence>MTSFGIWASQGAGTPTPPLDTTLLDFKGASYTVAGVTVTAADVIDQPGWVTSAGLEILDSEASPSVEVIGDALAAFLGDDQTVVVEYYQRADSGTSYPFLYTDTGDGTYYLARLTSGYMNATDTVGIYFRQVNDTAGFPTGVHKVALSRSAGRLSMSADGNAVETTTADVFALTATALSLGAAPGAGYLAHSIYIRSIERLDLQADADLPTLSARPTYSLPGSTLASADFLNGVYSVAGVSKTLADIVDTPGALSAFGLEIPYGDVPIGIIGTFLATLTSMNWTILVGYEEDNNDHVTIPLAVATNALDNGVTLERLASADNLAMQASDFNALLASRTVTDPRSHYSANLHQIAVTRVSGRLSMSVNGDPVATVGTSLVATAEAAAFGGLPGDVTVNGGYIRFIHVWAPMSDSALQDLSTVWS</sequence>